<comment type="caution">
    <text evidence="2">The sequence shown here is derived from an EMBL/GenBank/DDBJ whole genome shotgun (WGS) entry which is preliminary data.</text>
</comment>
<keyword evidence="1" id="KW-0732">Signal</keyword>
<keyword evidence="3" id="KW-1185">Reference proteome</keyword>
<dbReference type="InterPro" id="IPR021268">
    <property type="entry name" value="DUF2845"/>
</dbReference>
<name>A0A839T292_AZOMA</name>
<reference evidence="2 3" key="1">
    <citation type="submission" date="2020-08" db="EMBL/GenBank/DDBJ databases">
        <title>Genomic Encyclopedia of Type Strains, Phase III (KMG-III): the genomes of soil and plant-associated and newly described type strains.</title>
        <authorList>
            <person name="Whitman W."/>
        </authorList>
    </citation>
    <scope>NUCLEOTIDE SEQUENCE [LARGE SCALE GENOMIC DNA]</scope>
    <source>
        <strain evidence="2 3">CECT 4462</strain>
    </source>
</reference>
<gene>
    <name evidence="2" type="ORF">FHR87_001484</name>
</gene>
<feature type="signal peptide" evidence="1">
    <location>
        <begin position="1"/>
        <end position="17"/>
    </location>
</feature>
<dbReference type="Pfam" id="PF11006">
    <property type="entry name" value="DUF2845"/>
    <property type="match status" value="1"/>
</dbReference>
<evidence type="ECO:0000256" key="1">
    <source>
        <dbReference type="SAM" id="SignalP"/>
    </source>
</evidence>
<proteinExistence type="predicted"/>
<dbReference type="EMBL" id="JACHXI010000005">
    <property type="protein sequence ID" value="MBB3103089.1"/>
    <property type="molecule type" value="Genomic_DNA"/>
</dbReference>
<accession>A0A839T292</accession>
<dbReference type="AlphaFoldDB" id="A0A839T292"/>
<feature type="chain" id="PRO_5032879430" description="DUF2845 domain-containing protein" evidence="1">
    <location>
        <begin position="18"/>
        <end position="95"/>
    </location>
</feature>
<evidence type="ECO:0000313" key="2">
    <source>
        <dbReference type="EMBL" id="MBB3103089.1"/>
    </source>
</evidence>
<dbReference type="Proteomes" id="UP000549250">
    <property type="component" value="Unassembled WGS sequence"/>
</dbReference>
<sequence length="95" mass="10875">MKKLIFIIFLLPIYVQASMRCGSGIISEGDTIFEVERKCGSPTSREVMNPIIDPNGRTPVNSVPVENWVYGDNNGMYYFLRFINGKLEKIESRRL</sequence>
<evidence type="ECO:0008006" key="4">
    <source>
        <dbReference type="Google" id="ProtNLM"/>
    </source>
</evidence>
<organism evidence="2 3">
    <name type="scientific">Azomonas macrocytogenes</name>
    <name type="common">Azotobacter macrocytogenes</name>
    <dbReference type="NCBI Taxonomy" id="69962"/>
    <lineage>
        <taxon>Bacteria</taxon>
        <taxon>Pseudomonadati</taxon>
        <taxon>Pseudomonadota</taxon>
        <taxon>Gammaproteobacteria</taxon>
        <taxon>Pseudomonadales</taxon>
        <taxon>Pseudomonadaceae</taxon>
        <taxon>Azomonas</taxon>
    </lineage>
</organism>
<evidence type="ECO:0000313" key="3">
    <source>
        <dbReference type="Proteomes" id="UP000549250"/>
    </source>
</evidence>
<protein>
    <recommendedName>
        <fullName evidence="4">DUF2845 domain-containing protein</fullName>
    </recommendedName>
</protein>